<dbReference type="PANTHER" id="PTHR47893:SF1">
    <property type="entry name" value="REGULATORY PROTEIN PCHR"/>
    <property type="match status" value="1"/>
</dbReference>
<dbReference type="Gene3D" id="1.10.10.60">
    <property type="entry name" value="Homeodomain-like"/>
    <property type="match status" value="2"/>
</dbReference>
<feature type="domain" description="HTH arsR-type" evidence="5">
    <location>
        <begin position="23"/>
        <end position="117"/>
    </location>
</feature>
<dbReference type="InterPro" id="IPR018062">
    <property type="entry name" value="HTH_AraC-typ_CS"/>
</dbReference>
<dbReference type="InterPro" id="IPR018060">
    <property type="entry name" value="HTH_AraC"/>
</dbReference>
<organism evidence="6 7">
    <name type="scientific">Candidatus Mediterraneibacter quadrami</name>
    <dbReference type="NCBI Taxonomy" id="2838684"/>
    <lineage>
        <taxon>Bacteria</taxon>
        <taxon>Bacillati</taxon>
        <taxon>Bacillota</taxon>
        <taxon>Clostridia</taxon>
        <taxon>Lachnospirales</taxon>
        <taxon>Lachnospiraceae</taxon>
        <taxon>Mediterraneibacter</taxon>
    </lineage>
</organism>
<dbReference type="EMBL" id="DWUU01000023">
    <property type="protein sequence ID" value="HJD42070.1"/>
    <property type="molecule type" value="Genomic_DNA"/>
</dbReference>
<dbReference type="Gene3D" id="1.10.10.10">
    <property type="entry name" value="Winged helix-like DNA-binding domain superfamily/Winged helix DNA-binding domain"/>
    <property type="match status" value="1"/>
</dbReference>
<dbReference type="PROSITE" id="PS01124">
    <property type="entry name" value="HTH_ARAC_FAMILY_2"/>
    <property type="match status" value="1"/>
</dbReference>
<keyword evidence="1" id="KW-0805">Transcription regulation</keyword>
<evidence type="ECO:0000259" key="4">
    <source>
        <dbReference type="PROSITE" id="PS01124"/>
    </source>
</evidence>
<accession>A0A9D2RE16</accession>
<dbReference type="AlphaFoldDB" id="A0A9D2RE16"/>
<dbReference type="PANTHER" id="PTHR47893">
    <property type="entry name" value="REGULATORY PROTEIN PCHR"/>
    <property type="match status" value="1"/>
</dbReference>
<name>A0A9D2RE16_9FIRM</name>
<evidence type="ECO:0000313" key="6">
    <source>
        <dbReference type="EMBL" id="HJD42070.1"/>
    </source>
</evidence>
<dbReference type="InterPro" id="IPR011991">
    <property type="entry name" value="ArsR-like_HTH"/>
</dbReference>
<dbReference type="SUPFAM" id="SSF46785">
    <property type="entry name" value="Winged helix' DNA-binding domain"/>
    <property type="match status" value="1"/>
</dbReference>
<dbReference type="Proteomes" id="UP000823909">
    <property type="component" value="Unassembled WGS sequence"/>
</dbReference>
<dbReference type="Pfam" id="PF01022">
    <property type="entry name" value="HTH_5"/>
    <property type="match status" value="1"/>
</dbReference>
<dbReference type="PROSITE" id="PS50987">
    <property type="entry name" value="HTH_ARSR_2"/>
    <property type="match status" value="1"/>
</dbReference>
<dbReference type="GO" id="GO:0003700">
    <property type="term" value="F:DNA-binding transcription factor activity"/>
    <property type="evidence" value="ECO:0007669"/>
    <property type="project" value="InterPro"/>
</dbReference>
<dbReference type="PROSITE" id="PS00041">
    <property type="entry name" value="HTH_ARAC_FAMILY_1"/>
    <property type="match status" value="1"/>
</dbReference>
<dbReference type="InterPro" id="IPR001845">
    <property type="entry name" value="HTH_ArsR_DNA-bd_dom"/>
</dbReference>
<reference evidence="6" key="1">
    <citation type="journal article" date="2021" name="PeerJ">
        <title>Extensive microbial diversity within the chicken gut microbiome revealed by metagenomics and culture.</title>
        <authorList>
            <person name="Gilroy R."/>
            <person name="Ravi A."/>
            <person name="Getino M."/>
            <person name="Pursley I."/>
            <person name="Horton D.L."/>
            <person name="Alikhan N.F."/>
            <person name="Baker D."/>
            <person name="Gharbi K."/>
            <person name="Hall N."/>
            <person name="Watson M."/>
            <person name="Adriaenssens E.M."/>
            <person name="Foster-Nyarko E."/>
            <person name="Jarju S."/>
            <person name="Secka A."/>
            <person name="Antonio M."/>
            <person name="Oren A."/>
            <person name="Chaudhuri R.R."/>
            <person name="La Ragione R."/>
            <person name="Hildebrand F."/>
            <person name="Pallen M.J."/>
        </authorList>
    </citation>
    <scope>NUCLEOTIDE SEQUENCE</scope>
    <source>
        <strain evidence="6">ChiBcec15-3976</strain>
    </source>
</reference>
<dbReference type="NCBIfam" id="NF033788">
    <property type="entry name" value="HTH_metalloreg"/>
    <property type="match status" value="1"/>
</dbReference>
<dbReference type="InterPro" id="IPR009057">
    <property type="entry name" value="Homeodomain-like_sf"/>
</dbReference>
<evidence type="ECO:0000259" key="5">
    <source>
        <dbReference type="PROSITE" id="PS50987"/>
    </source>
</evidence>
<dbReference type="Pfam" id="PF12833">
    <property type="entry name" value="HTH_18"/>
    <property type="match status" value="1"/>
</dbReference>
<evidence type="ECO:0000256" key="3">
    <source>
        <dbReference type="ARBA" id="ARBA00023163"/>
    </source>
</evidence>
<dbReference type="SMART" id="SM00342">
    <property type="entry name" value="HTH_ARAC"/>
    <property type="match status" value="1"/>
</dbReference>
<dbReference type="InterPro" id="IPR036390">
    <property type="entry name" value="WH_DNA-bd_sf"/>
</dbReference>
<protein>
    <submittedName>
        <fullName evidence="6">Metalloregulator ArsR/SmtB family transcription factor</fullName>
    </submittedName>
</protein>
<feature type="domain" description="HTH araC/xylS-type" evidence="4">
    <location>
        <begin position="146"/>
        <end position="248"/>
    </location>
</feature>
<dbReference type="SUPFAM" id="SSF46689">
    <property type="entry name" value="Homeodomain-like"/>
    <property type="match status" value="1"/>
</dbReference>
<sequence length="251" mass="28473">MNELTLPHDHGHHNEEKIWKHLPAEAEISGVSEAMRQLGDPSRLRIFWLLCHCEECVVNIAAIVGMSSPAVSHHLRILKSSGLIISRREGKEMYYKTADTELAQMLHHMIEKLGRITCPEDEAAETADTEVHTNEKSAATHPDGCEAVIRKIHARLTEDPGKRYTIDELAREYLINTAALKTTFKAVYGMPVASYMKQYRMNEAAKMLRETEQSIADIARSVGYGSQSKFSAAFKDIMKKLPTDYRRQYNK</sequence>
<dbReference type="GO" id="GO:0043565">
    <property type="term" value="F:sequence-specific DNA binding"/>
    <property type="evidence" value="ECO:0007669"/>
    <property type="project" value="InterPro"/>
</dbReference>
<keyword evidence="2" id="KW-0238">DNA-binding</keyword>
<evidence type="ECO:0000256" key="1">
    <source>
        <dbReference type="ARBA" id="ARBA00023015"/>
    </source>
</evidence>
<dbReference type="CDD" id="cd00090">
    <property type="entry name" value="HTH_ARSR"/>
    <property type="match status" value="1"/>
</dbReference>
<dbReference type="InterPro" id="IPR036388">
    <property type="entry name" value="WH-like_DNA-bd_sf"/>
</dbReference>
<evidence type="ECO:0000313" key="7">
    <source>
        <dbReference type="Proteomes" id="UP000823909"/>
    </source>
</evidence>
<dbReference type="PRINTS" id="PR00778">
    <property type="entry name" value="HTHARSR"/>
</dbReference>
<proteinExistence type="predicted"/>
<reference evidence="6" key="2">
    <citation type="submission" date="2021-04" db="EMBL/GenBank/DDBJ databases">
        <authorList>
            <person name="Gilroy R."/>
        </authorList>
    </citation>
    <scope>NUCLEOTIDE SEQUENCE</scope>
    <source>
        <strain evidence="6">ChiBcec15-3976</strain>
    </source>
</reference>
<evidence type="ECO:0000256" key="2">
    <source>
        <dbReference type="ARBA" id="ARBA00023125"/>
    </source>
</evidence>
<dbReference type="InterPro" id="IPR053142">
    <property type="entry name" value="PchR_regulatory_protein"/>
</dbReference>
<gene>
    <name evidence="6" type="ORF">H9910_03545</name>
</gene>
<comment type="caution">
    <text evidence="6">The sequence shown here is derived from an EMBL/GenBank/DDBJ whole genome shotgun (WGS) entry which is preliminary data.</text>
</comment>
<dbReference type="SMART" id="SM00418">
    <property type="entry name" value="HTH_ARSR"/>
    <property type="match status" value="1"/>
</dbReference>
<keyword evidence="3" id="KW-0804">Transcription</keyword>